<dbReference type="InterPro" id="IPR051910">
    <property type="entry name" value="ComF/GntX_DNA_util-trans"/>
</dbReference>
<name>A0A3S4S3U0_9STAP</name>
<dbReference type="Proteomes" id="UP000595942">
    <property type="component" value="Chromosome"/>
</dbReference>
<dbReference type="Proteomes" id="UP000293854">
    <property type="component" value="Unassembled WGS sequence"/>
</dbReference>
<sequence length="163" mass="18763">MKLAQHFTLINQLYCEYYNKGIIKDVFHQYRNGGDVALCEVIAAQIHFPKKRHDYIVPIPMSAKDDVKSTFNPVIQVLKTKKIPFVDLFGTTGQSESNIKHQTAYHKKRNLFYLTSEAQALNLENKTILLVNDIYTTGVSEHQAAEKLFIRKIGKVDVFTFVR</sequence>
<dbReference type="EMBL" id="RQTE01000231">
    <property type="protein sequence ID" value="RZI00742.1"/>
    <property type="molecule type" value="Genomic_DNA"/>
</dbReference>
<dbReference type="AlphaFoldDB" id="A0A3S4S3U0"/>
<dbReference type="PANTHER" id="PTHR47505:SF1">
    <property type="entry name" value="DNA UTILIZATION PROTEIN YHGH"/>
    <property type="match status" value="1"/>
</dbReference>
<accession>A0A3S4S3U0</accession>
<reference evidence="2 5" key="2">
    <citation type="submission" date="2021-01" db="EMBL/GenBank/DDBJ databases">
        <title>FDA dAtabase for Regulatory Grade micrObial Sequences (FDA-ARGOS): Supporting development and validation of Infectious Disease Dx tests.</title>
        <authorList>
            <person name="Sproer C."/>
            <person name="Gronow S."/>
            <person name="Severitt S."/>
            <person name="Schroder I."/>
            <person name="Tallon L."/>
            <person name="Sadzewicz L."/>
            <person name="Zhao X."/>
            <person name="Boylan J."/>
            <person name="Ott S."/>
            <person name="Bowen H."/>
            <person name="Vavikolanu K."/>
            <person name="Mehta A."/>
            <person name="Aluvathingal J."/>
            <person name="Nadendla S."/>
            <person name="Lowell S."/>
            <person name="Myers T."/>
            <person name="Yan Y."/>
            <person name="Sichtig H."/>
        </authorList>
    </citation>
    <scope>NUCLEOTIDE SEQUENCE [LARGE SCALE GENOMIC DNA]</scope>
    <source>
        <strain evidence="2 5">FDAARGOS_1148</strain>
    </source>
</reference>
<dbReference type="InterPro" id="IPR029057">
    <property type="entry name" value="PRTase-like"/>
</dbReference>
<comment type="similarity">
    <text evidence="1">Belongs to the ComF/GntX family.</text>
</comment>
<keyword evidence="5" id="KW-1185">Reference proteome</keyword>
<dbReference type="CDD" id="cd06223">
    <property type="entry name" value="PRTases_typeI"/>
    <property type="match status" value="1"/>
</dbReference>
<dbReference type="Gene3D" id="3.40.50.2020">
    <property type="match status" value="1"/>
</dbReference>
<evidence type="ECO:0000256" key="1">
    <source>
        <dbReference type="ARBA" id="ARBA00008007"/>
    </source>
</evidence>
<dbReference type="InterPro" id="IPR000836">
    <property type="entry name" value="PRTase_dom"/>
</dbReference>
<dbReference type="EMBL" id="CP068073">
    <property type="protein sequence ID" value="QQS82741.1"/>
    <property type="molecule type" value="Genomic_DNA"/>
</dbReference>
<evidence type="ECO:0000313" key="4">
    <source>
        <dbReference type="Proteomes" id="UP000293854"/>
    </source>
</evidence>
<organism evidence="3 4">
    <name type="scientific">Staphylococcus condimenti</name>
    <dbReference type="NCBI Taxonomy" id="70255"/>
    <lineage>
        <taxon>Bacteria</taxon>
        <taxon>Bacillati</taxon>
        <taxon>Bacillota</taxon>
        <taxon>Bacilli</taxon>
        <taxon>Bacillales</taxon>
        <taxon>Staphylococcaceae</taxon>
        <taxon>Staphylococcus</taxon>
    </lineage>
</organism>
<proteinExistence type="inferred from homology"/>
<dbReference type="PANTHER" id="PTHR47505">
    <property type="entry name" value="DNA UTILIZATION PROTEIN YHGH"/>
    <property type="match status" value="1"/>
</dbReference>
<protein>
    <submittedName>
        <fullName evidence="3">ComF family protein</fullName>
    </submittedName>
</protein>
<dbReference type="RefSeq" id="WP_141755885.1">
    <property type="nucleotide sequence ID" value="NZ_CP068073.1"/>
</dbReference>
<evidence type="ECO:0000313" key="5">
    <source>
        <dbReference type="Proteomes" id="UP000595942"/>
    </source>
</evidence>
<reference evidence="3 4" key="1">
    <citation type="submission" date="2018-11" db="EMBL/GenBank/DDBJ databases">
        <title>Genomic profiling of Staphylococcus species from a Poultry farm system in KwaZulu-Natal, South Africa.</title>
        <authorList>
            <person name="Amoako D.G."/>
            <person name="Somboro A.M."/>
            <person name="Abia A.L.K."/>
            <person name="Bester L.A."/>
            <person name="Essack S.Y."/>
        </authorList>
    </citation>
    <scope>NUCLEOTIDE SEQUENCE [LARGE SCALE GENOMIC DNA]</scope>
    <source>
        <strain evidence="3 4">SA11</strain>
    </source>
</reference>
<dbReference type="SUPFAM" id="SSF53271">
    <property type="entry name" value="PRTase-like"/>
    <property type="match status" value="1"/>
</dbReference>
<evidence type="ECO:0000313" key="3">
    <source>
        <dbReference type="EMBL" id="RZI00742.1"/>
    </source>
</evidence>
<evidence type="ECO:0000313" key="2">
    <source>
        <dbReference type="EMBL" id="QQS82741.1"/>
    </source>
</evidence>
<gene>
    <name evidence="3" type="ORF">EIG99_10670</name>
    <name evidence="2" type="ORF">I6J05_12845</name>
</gene>